<keyword evidence="2" id="KW-1185">Reference proteome</keyword>
<dbReference type="STRING" id="1433126.BN938_1761"/>
<gene>
    <name evidence="1" type="ORF">BN938_1761</name>
</gene>
<dbReference type="HOGENOM" id="CLU_2191747_0_0_10"/>
<organism evidence="1 2">
    <name type="scientific">Mucinivorans hirudinis</name>
    <dbReference type="NCBI Taxonomy" id="1433126"/>
    <lineage>
        <taxon>Bacteria</taxon>
        <taxon>Pseudomonadati</taxon>
        <taxon>Bacteroidota</taxon>
        <taxon>Bacteroidia</taxon>
        <taxon>Bacteroidales</taxon>
        <taxon>Rikenellaceae</taxon>
        <taxon>Mucinivorans</taxon>
    </lineage>
</organism>
<dbReference type="AlphaFoldDB" id="A0A060R8K7"/>
<dbReference type="PATRIC" id="fig|1433126.3.peg.1737"/>
<reference evidence="1 2" key="1">
    <citation type="journal article" date="2015" name="Genome Announc.">
        <title>Complete Genome Sequence of the Novel Leech Symbiont Mucinivorans hirudinis M3T.</title>
        <authorList>
            <person name="Nelson M.C."/>
            <person name="Bomar L."/>
            <person name="Graf J."/>
        </authorList>
    </citation>
    <scope>NUCLEOTIDE SEQUENCE [LARGE SCALE GENOMIC DNA]</scope>
    <source>
        <strain evidence="2">M3</strain>
    </source>
</reference>
<proteinExistence type="predicted"/>
<evidence type="ECO:0000313" key="1">
    <source>
        <dbReference type="EMBL" id="CDN31841.1"/>
    </source>
</evidence>
<accession>A0A060R8K7</accession>
<dbReference type="eggNOG" id="ENOG503405A">
    <property type="taxonomic scope" value="Bacteria"/>
</dbReference>
<name>A0A060R8K7_9BACT</name>
<evidence type="ECO:0000313" key="2">
    <source>
        <dbReference type="Proteomes" id="UP000027616"/>
    </source>
</evidence>
<dbReference type="EMBL" id="HG934468">
    <property type="protein sequence ID" value="CDN31841.1"/>
    <property type="molecule type" value="Genomic_DNA"/>
</dbReference>
<sequence>MELSIKDRLYLPVFLPKEGNFKQFNLKKEILRKIEISETEREEINLHENAETKRIEWDVEKDKPLHIDFSKDEMEYLKMVCEKISDENLPDDMWGTVSTIYDSISGD</sequence>
<dbReference type="OrthoDB" id="1040186at2"/>
<dbReference type="Proteomes" id="UP000027616">
    <property type="component" value="Chromosome I"/>
</dbReference>
<protein>
    <submittedName>
        <fullName evidence="1">Uncharacterized protein</fullName>
    </submittedName>
</protein>
<dbReference type="KEGG" id="rbc:BN938_1761"/>